<dbReference type="SUPFAM" id="SSF52540">
    <property type="entry name" value="P-loop containing nucleoside triphosphate hydrolases"/>
    <property type="match status" value="2"/>
</dbReference>
<keyword evidence="1" id="KW-0347">Helicase</keyword>
<comment type="caution">
    <text evidence="4">The sequence shown here is derived from an EMBL/GenBank/DDBJ whole genome shotgun (WGS) entry which is preliminary data.</text>
</comment>
<evidence type="ECO:0000313" key="5">
    <source>
        <dbReference type="Proteomes" id="UP000022910"/>
    </source>
</evidence>
<evidence type="ECO:0000256" key="1">
    <source>
        <dbReference type="RuleBase" id="RU363044"/>
    </source>
</evidence>
<dbReference type="InterPro" id="IPR051055">
    <property type="entry name" value="PIF1_helicase"/>
</dbReference>
<keyword evidence="1" id="KW-0227">DNA damage</keyword>
<comment type="catalytic activity">
    <reaction evidence="1">
        <text>ATP + H2O = ADP + phosphate + H(+)</text>
        <dbReference type="Rhea" id="RHEA:13065"/>
        <dbReference type="ChEBI" id="CHEBI:15377"/>
        <dbReference type="ChEBI" id="CHEBI:15378"/>
        <dbReference type="ChEBI" id="CHEBI:30616"/>
        <dbReference type="ChEBI" id="CHEBI:43474"/>
        <dbReference type="ChEBI" id="CHEBI:456216"/>
        <dbReference type="EC" id="5.6.2.3"/>
    </reaction>
</comment>
<dbReference type="STRING" id="1432141.A0A015KKI3"/>
<dbReference type="GO" id="GO:0005524">
    <property type="term" value="F:ATP binding"/>
    <property type="evidence" value="ECO:0007669"/>
    <property type="project" value="UniProtKB-KW"/>
</dbReference>
<dbReference type="Proteomes" id="UP000022910">
    <property type="component" value="Unassembled WGS sequence"/>
</dbReference>
<evidence type="ECO:0000259" key="2">
    <source>
        <dbReference type="Pfam" id="PF05970"/>
    </source>
</evidence>
<dbReference type="PANTHER" id="PTHR47642">
    <property type="entry name" value="ATP-DEPENDENT DNA HELICASE"/>
    <property type="match status" value="1"/>
</dbReference>
<protein>
    <recommendedName>
        <fullName evidence="1">ATP-dependent DNA helicase</fullName>
        <ecNumber evidence="1">5.6.2.3</ecNumber>
    </recommendedName>
</protein>
<dbReference type="InterPro" id="IPR027417">
    <property type="entry name" value="P-loop_NTPase"/>
</dbReference>
<dbReference type="PANTHER" id="PTHR47642:SF5">
    <property type="entry name" value="ATP-DEPENDENT DNA HELICASE"/>
    <property type="match status" value="1"/>
</dbReference>
<keyword evidence="1" id="KW-0067">ATP-binding</keyword>
<comment type="cofactor">
    <cofactor evidence="1">
        <name>Mg(2+)</name>
        <dbReference type="ChEBI" id="CHEBI:18420"/>
    </cofactor>
</comment>
<sequence length="1165" mass="134921">MARIACVYCGKLLYPEKANWMLYDPSITYPLQQQVPDISLTFHPNTNRIPESRIPTCDSCKKPSTRYSFPYLSPIPEEIASVLLYKRKHLSPVYLHCSLGRTPNSNPYSEYRSLTGMMNYSRNVRAHVLYSGIIGTFLEPNNNDNNLNNDTMENQIHDETLKRAATWLSLNNPYLRPYAHILSSQSSEQNRNNPFPRARHIQSDTQAPPVNPHDIIVPNYDFPSEVHNEDFHYTRLMAGFIQKSDNLRIPIPTHDPNLEPLLFPDIFTDGRGHFHDMLDQQRQNGEMRDETYGKYIKLRLMNFDSRWRLHHYWPSWSYLQLEKLRHHQNTQRLLRQAQLNSSNNPRLPLARDLLQPSAYTSCNIIDENMTLPIPTFIRTGDTYFHQKQLHLNAMIQKIGLPTLFITLSMAENRWTHLRDILSISDNGDTLPTNRPFHCANYFVHKFKSLKNELYKKPDLTGFGNITDFFDRVEFQNRGAAHTHSCYWTTNSIEVMITNDVIRSTMPDPVYEPELYAAVVANQIHTCNEKCGGPAPLGQTCRKGFPRPYSETTHYEEGNSRYIYKCLTQADSWVVPYHPAILLLWDAHMNAQYITDKGFARYMIKYIAKREPSHVFNIQENNLLREHIIARRLGSMELMFLLLGYQICNSSATVKFLTTEPPQTRTRTIIPIYMIEEDDENPYYDDNIMKYMSRPHLPEFNNLTYPQYFEKYSITPSSPTSTSRQIYHDNLGNYIVKRSKEIVTRYRFLKIEDGELYFYQQLLLKIPARDESDYKIRPDGTYCEKFLSLFPEFLTDLQNQITNTQQSHITRLNKQFSEMLSRLLSSLNQQLTQNISSIIQMQMESLKLLPHVFPETAMLELPQDQYRALNTIRMYMGENDAPTGVAAQNIDGKTIHSELRIVTTQGGFYTRAHTDNELKTRLKKIDTIIIEEVSMVSAELLDFISNVFANLHNNAIAFGGINVIVVGDLAQLPPVSGQQVFRAATWSLFYPLFLRTPQRQNNDNTFYQMLEEIRIDNISTETRNILQQRHSEFLVRSAVETSFNTTHIVGFKENAQFINTMICNTLPVPPNKFLLSQASDFVNSIPYDRSFCDKMFKPKTNLPSYIRIQPGARVMYLNNSLIEHGICNGTMGVITDVNPSEQIVRIAFSVRGSIIDIQSNLDIANP</sequence>
<keyword evidence="1" id="KW-0233">DNA recombination</keyword>
<dbReference type="InterPro" id="IPR010285">
    <property type="entry name" value="DNA_helicase_pif1-like_DEAD"/>
</dbReference>
<accession>A0A015KKI3</accession>
<feature type="domain" description="Helitron helicase-like" evidence="3">
    <location>
        <begin position="373"/>
        <end position="484"/>
    </location>
</feature>
<evidence type="ECO:0000259" key="3">
    <source>
        <dbReference type="Pfam" id="PF14214"/>
    </source>
</evidence>
<dbReference type="GO" id="GO:0006310">
    <property type="term" value="P:DNA recombination"/>
    <property type="evidence" value="ECO:0007669"/>
    <property type="project" value="UniProtKB-KW"/>
</dbReference>
<keyword evidence="5" id="KW-1185">Reference proteome</keyword>
<dbReference type="EC" id="5.6.2.3" evidence="1"/>
<dbReference type="Gene3D" id="3.40.50.300">
    <property type="entry name" value="P-loop containing nucleotide triphosphate hydrolases"/>
    <property type="match status" value="1"/>
</dbReference>
<reference evidence="4 5" key="1">
    <citation type="submission" date="2014-02" db="EMBL/GenBank/DDBJ databases">
        <title>Single nucleus genome sequencing reveals high similarity among nuclei of an endomycorrhizal fungus.</title>
        <authorList>
            <person name="Lin K."/>
            <person name="Geurts R."/>
            <person name="Zhang Z."/>
            <person name="Limpens E."/>
            <person name="Saunders D.G."/>
            <person name="Mu D."/>
            <person name="Pang E."/>
            <person name="Cao H."/>
            <person name="Cha H."/>
            <person name="Lin T."/>
            <person name="Zhou Q."/>
            <person name="Shang Y."/>
            <person name="Li Y."/>
            <person name="Ivanov S."/>
            <person name="Sharma T."/>
            <person name="Velzen R.V."/>
            <person name="Ruijter N.D."/>
            <person name="Aanen D.K."/>
            <person name="Win J."/>
            <person name="Kamoun S."/>
            <person name="Bisseling T."/>
            <person name="Huang S."/>
        </authorList>
    </citation>
    <scope>NUCLEOTIDE SEQUENCE [LARGE SCALE GENOMIC DNA]</scope>
    <source>
        <strain evidence="5">DAOM197198w</strain>
    </source>
</reference>
<evidence type="ECO:0000313" key="4">
    <source>
        <dbReference type="EMBL" id="EXX60206.1"/>
    </source>
</evidence>
<name>A0A015KKI3_RHIIW</name>
<dbReference type="GO" id="GO:0043139">
    <property type="term" value="F:5'-3' DNA helicase activity"/>
    <property type="evidence" value="ECO:0007669"/>
    <property type="project" value="UniProtKB-EC"/>
</dbReference>
<dbReference type="AlphaFoldDB" id="A0A015KKI3"/>
<feature type="domain" description="DNA helicase Pif1-like DEAD-box helicase" evidence="2">
    <location>
        <begin position="880"/>
        <end position="1007"/>
    </location>
</feature>
<proteinExistence type="inferred from homology"/>
<organism evidence="4 5">
    <name type="scientific">Rhizophagus irregularis (strain DAOM 197198w)</name>
    <name type="common">Glomus intraradices</name>
    <dbReference type="NCBI Taxonomy" id="1432141"/>
    <lineage>
        <taxon>Eukaryota</taxon>
        <taxon>Fungi</taxon>
        <taxon>Fungi incertae sedis</taxon>
        <taxon>Mucoromycota</taxon>
        <taxon>Glomeromycotina</taxon>
        <taxon>Glomeromycetes</taxon>
        <taxon>Glomerales</taxon>
        <taxon>Glomeraceae</taxon>
        <taxon>Rhizophagus</taxon>
    </lineage>
</organism>
<keyword evidence="1" id="KW-0378">Hydrolase</keyword>
<keyword evidence="1" id="KW-0547">Nucleotide-binding</keyword>
<dbReference type="HOGENOM" id="CLU_003075_0_0_1"/>
<comment type="similarity">
    <text evidence="1">Belongs to the helicase family.</text>
</comment>
<dbReference type="Pfam" id="PF05970">
    <property type="entry name" value="PIF1"/>
    <property type="match status" value="1"/>
</dbReference>
<dbReference type="EMBL" id="JEMT01025997">
    <property type="protein sequence ID" value="EXX60206.1"/>
    <property type="molecule type" value="Genomic_DNA"/>
</dbReference>
<dbReference type="GO" id="GO:0006281">
    <property type="term" value="P:DNA repair"/>
    <property type="evidence" value="ECO:0007669"/>
    <property type="project" value="UniProtKB-KW"/>
</dbReference>
<dbReference type="GO" id="GO:0016887">
    <property type="term" value="F:ATP hydrolysis activity"/>
    <property type="evidence" value="ECO:0007669"/>
    <property type="project" value="RHEA"/>
</dbReference>
<dbReference type="InterPro" id="IPR025476">
    <property type="entry name" value="Helitron_helicase-like"/>
</dbReference>
<dbReference type="GO" id="GO:0000723">
    <property type="term" value="P:telomere maintenance"/>
    <property type="evidence" value="ECO:0007669"/>
    <property type="project" value="InterPro"/>
</dbReference>
<keyword evidence="1" id="KW-0234">DNA repair</keyword>
<dbReference type="Pfam" id="PF14214">
    <property type="entry name" value="Helitron_like_N"/>
    <property type="match status" value="1"/>
</dbReference>
<gene>
    <name evidence="4" type="ORF">RirG_182050</name>
</gene>